<feature type="domain" description="DUF4213" evidence="2">
    <location>
        <begin position="10"/>
        <end position="93"/>
    </location>
</feature>
<organism evidence="3 4">
    <name type="scientific">Hominibacterium faecale</name>
    <dbReference type="NCBI Taxonomy" id="2839743"/>
    <lineage>
        <taxon>Bacteria</taxon>
        <taxon>Bacillati</taxon>
        <taxon>Bacillota</taxon>
        <taxon>Clostridia</taxon>
        <taxon>Peptostreptococcales</taxon>
        <taxon>Anaerovoracaceae</taxon>
        <taxon>Hominibacterium</taxon>
    </lineage>
</organism>
<evidence type="ECO:0000259" key="1">
    <source>
        <dbReference type="Pfam" id="PF04016"/>
    </source>
</evidence>
<feature type="domain" description="Putative heavy-metal chelation" evidence="1">
    <location>
        <begin position="110"/>
        <end position="249"/>
    </location>
</feature>
<protein>
    <submittedName>
        <fullName evidence="3">DUF364 domain-containing protein</fullName>
    </submittedName>
</protein>
<evidence type="ECO:0000313" key="3">
    <source>
        <dbReference type="EMBL" id="MCU7380135.1"/>
    </source>
</evidence>
<comment type="caution">
    <text evidence="3">The sequence shown here is derived from an EMBL/GenBank/DDBJ whole genome shotgun (WGS) entry which is preliminary data.</text>
</comment>
<accession>A0A9J6QXB1</accession>
<dbReference type="EMBL" id="JAOSHN010000008">
    <property type="protein sequence ID" value="MCU7380135.1"/>
    <property type="molecule type" value="Genomic_DNA"/>
</dbReference>
<name>A0A9J6QXB1_9FIRM</name>
<dbReference type="InterPro" id="IPR025251">
    <property type="entry name" value="DUF4213"/>
</dbReference>
<dbReference type="Gene3D" id="3.30.390.100">
    <property type="match status" value="1"/>
</dbReference>
<sequence length="253" mass="27688">MLIDKLLQAAKPYTQNRTIKDLVVGISLIAVQLDDDSVGVSYVLREDLPGGCSVFPYAREMIGVSAAQIADWAAEGRDNIQRAIGNAVLNAASTQQDLPDCSQEGKPFGLHLTGGEKVGMIGMIQPAVMMLKPYNCQMYMFDKGREGQDGIYPAERQAELLPQCQVVFLSGTTTINGTIDQLLRWCAPDSRIVMLGSSTPMFPQGFRGTQVDILAGSWWDGTKKSEIFRLISLASGIDGLRPYMIKKNVKVRP</sequence>
<dbReference type="Pfam" id="PF13938">
    <property type="entry name" value="DUF4213"/>
    <property type="match status" value="1"/>
</dbReference>
<reference evidence="3" key="1">
    <citation type="submission" date="2022-09" db="EMBL/GenBank/DDBJ databases">
        <title>Culturomic study of gut microbiota in children with autism spectrum disorder.</title>
        <authorList>
            <person name="Efimov B.A."/>
            <person name="Chaplin A.V."/>
            <person name="Sokolova S.R."/>
            <person name="Pikina A.P."/>
            <person name="Korzhanova M."/>
            <person name="Belova V."/>
            <person name="Korostin D."/>
        </authorList>
    </citation>
    <scope>NUCLEOTIDE SEQUENCE</scope>
    <source>
        <strain evidence="3">ASD5510</strain>
    </source>
</reference>
<keyword evidence="4" id="KW-1185">Reference proteome</keyword>
<dbReference type="SUPFAM" id="SSF159713">
    <property type="entry name" value="Dhaf3308-like"/>
    <property type="match status" value="1"/>
</dbReference>
<dbReference type="Proteomes" id="UP001065549">
    <property type="component" value="Unassembled WGS sequence"/>
</dbReference>
<dbReference type="Gene3D" id="3.40.50.11590">
    <property type="match status" value="1"/>
</dbReference>
<proteinExistence type="predicted"/>
<evidence type="ECO:0000313" key="4">
    <source>
        <dbReference type="Proteomes" id="UP001065549"/>
    </source>
</evidence>
<dbReference type="Pfam" id="PF04016">
    <property type="entry name" value="DUF364"/>
    <property type="match status" value="1"/>
</dbReference>
<dbReference type="RefSeq" id="WP_148396884.1">
    <property type="nucleotide sequence ID" value="NZ_JAJAGH010000012.1"/>
</dbReference>
<dbReference type="AlphaFoldDB" id="A0A9J6QXB1"/>
<evidence type="ECO:0000259" key="2">
    <source>
        <dbReference type="Pfam" id="PF13938"/>
    </source>
</evidence>
<dbReference type="InterPro" id="IPR007161">
    <property type="entry name" value="DUF364"/>
</dbReference>
<gene>
    <name evidence="3" type="ORF">OBO34_17510</name>
</gene>